<dbReference type="NCBIfam" id="TIGR02937">
    <property type="entry name" value="sigma70-ECF"/>
    <property type="match status" value="1"/>
</dbReference>
<feature type="domain" description="RNA polymerase sigma-70 region 1.2" evidence="5">
    <location>
        <begin position="8"/>
        <end position="39"/>
    </location>
</feature>
<dbReference type="InterPro" id="IPR000943">
    <property type="entry name" value="RNA_pol_sigma70"/>
</dbReference>
<dbReference type="InterPro" id="IPR007627">
    <property type="entry name" value="RNA_pol_sigma70_r2"/>
</dbReference>
<dbReference type="PANTHER" id="PTHR30603:SF62">
    <property type="entry name" value="RNA POLYMERASE SIGMA FACTOR SIGA"/>
    <property type="match status" value="1"/>
</dbReference>
<keyword evidence="1" id="KW-0805">Transcription regulation</keyword>
<evidence type="ECO:0000313" key="10">
    <source>
        <dbReference type="Proteomes" id="UP001604335"/>
    </source>
</evidence>
<dbReference type="Gene3D" id="1.10.10.10">
    <property type="entry name" value="Winged helix-like DNA-binding domain superfamily/Winged helix DNA-binding domain"/>
    <property type="match status" value="2"/>
</dbReference>
<evidence type="ECO:0000259" key="5">
    <source>
        <dbReference type="Pfam" id="PF00140"/>
    </source>
</evidence>
<keyword evidence="2" id="KW-0731">Sigma factor</keyword>
<dbReference type="PANTHER" id="PTHR30603">
    <property type="entry name" value="RNA POLYMERASE SIGMA FACTOR RPO"/>
    <property type="match status" value="1"/>
</dbReference>
<feature type="domain" description="RNA polymerase sigma-70 region 2" evidence="7">
    <location>
        <begin position="66"/>
        <end position="136"/>
    </location>
</feature>
<dbReference type="InterPro" id="IPR036388">
    <property type="entry name" value="WH-like_DNA-bd_sf"/>
</dbReference>
<keyword evidence="10" id="KW-1185">Reference proteome</keyword>
<dbReference type="InterPro" id="IPR014284">
    <property type="entry name" value="RNA_pol_sigma-70_dom"/>
</dbReference>
<comment type="caution">
    <text evidence="9">The sequence shown here is derived from an EMBL/GenBank/DDBJ whole genome shotgun (WGS) entry which is preliminary data.</text>
</comment>
<dbReference type="InterPro" id="IPR050239">
    <property type="entry name" value="Sigma-70_RNA_pol_init_factors"/>
</dbReference>
<evidence type="ECO:0000259" key="7">
    <source>
        <dbReference type="Pfam" id="PF04542"/>
    </source>
</evidence>
<keyword evidence="3" id="KW-0238">DNA-binding</keyword>
<dbReference type="Proteomes" id="UP001604335">
    <property type="component" value="Unassembled WGS sequence"/>
</dbReference>
<reference evidence="10" key="1">
    <citation type="journal article" date="2024" name="Algal Res.">
        <title>Biochemical, toxicological and genomic investigation of a high-biomass producing Limnothrix strain isolated from Italian shallow drinking water reservoir.</title>
        <authorList>
            <person name="Simonazzi M."/>
            <person name="Shishido T.K."/>
            <person name="Delbaje E."/>
            <person name="Wahlsten M."/>
            <person name="Fewer D.P."/>
            <person name="Sivonen K."/>
            <person name="Pezzolesi L."/>
            <person name="Pistocchi R."/>
        </authorList>
    </citation>
    <scope>NUCLEOTIDE SEQUENCE [LARGE SCALE GENOMIC DNA]</scope>
    <source>
        <strain evidence="10">LRLZ20PSL1</strain>
    </source>
</reference>
<dbReference type="Pfam" id="PF00140">
    <property type="entry name" value="Sigma70_r1_2"/>
    <property type="match status" value="1"/>
</dbReference>
<dbReference type="SUPFAM" id="SSF88659">
    <property type="entry name" value="Sigma3 and sigma4 domains of RNA polymerase sigma factors"/>
    <property type="match status" value="2"/>
</dbReference>
<evidence type="ECO:0000256" key="3">
    <source>
        <dbReference type="ARBA" id="ARBA00023125"/>
    </source>
</evidence>
<feature type="domain" description="RNA polymerase sigma-70 region 4" evidence="8">
    <location>
        <begin position="235"/>
        <end position="286"/>
    </location>
</feature>
<evidence type="ECO:0000259" key="6">
    <source>
        <dbReference type="Pfam" id="PF04539"/>
    </source>
</evidence>
<dbReference type="Pfam" id="PF04539">
    <property type="entry name" value="Sigma70_r3"/>
    <property type="match status" value="1"/>
</dbReference>
<gene>
    <name evidence="9" type="ORF">VPK24_12665</name>
</gene>
<evidence type="ECO:0000256" key="1">
    <source>
        <dbReference type="ARBA" id="ARBA00023015"/>
    </source>
</evidence>
<dbReference type="PRINTS" id="PR00046">
    <property type="entry name" value="SIGMA70FCT"/>
</dbReference>
<keyword evidence="4" id="KW-0804">Transcription</keyword>
<protein>
    <submittedName>
        <fullName evidence="9">Sigma-70 family RNA polymerase sigma factor</fullName>
    </submittedName>
</protein>
<sequence length="293" mass="32688">MRKTLDFDTVRVYLQEIGRIPLLTTEQERELGAAIRAWQSLRDRDQPQSARAKAIARRGRQAKARLVAANLRLVVSIAKHYTGRGLDLLDLIQEGSLGLDRAAEKFDERLGYKFSTYATWWIRQAVARALANQSRTIRLPIQVNDRLRKVRKVTAQLSGQLGHPPTTAQVAAAMELTVTELQTLLAYGRPPKSLDAPLTNHCDSDHAIDLIPDASVNLDHVLDAVDDRAALVTLLGLLDQRERLVVMRRFGLIQGDARLAAIGADLNLTRERIRQIERTALSKMRAAAATMLP</sequence>
<dbReference type="Gene3D" id="1.10.601.10">
    <property type="entry name" value="RNA Polymerase Primary Sigma Factor"/>
    <property type="match status" value="1"/>
</dbReference>
<dbReference type="InterPro" id="IPR013325">
    <property type="entry name" value="RNA_pol_sigma_r2"/>
</dbReference>
<proteinExistence type="predicted"/>
<evidence type="ECO:0000313" key="9">
    <source>
        <dbReference type="EMBL" id="MFG3818496.1"/>
    </source>
</evidence>
<dbReference type="InterPro" id="IPR013324">
    <property type="entry name" value="RNA_pol_sigma_r3/r4-like"/>
</dbReference>
<dbReference type="InterPro" id="IPR007630">
    <property type="entry name" value="RNA_pol_sigma70_r4"/>
</dbReference>
<feature type="domain" description="RNA polymerase sigma-70 region 3" evidence="6">
    <location>
        <begin position="146"/>
        <end position="206"/>
    </location>
</feature>
<dbReference type="InterPro" id="IPR007624">
    <property type="entry name" value="RNA_pol_sigma70_r3"/>
</dbReference>
<dbReference type="EMBL" id="JAZAQF010000078">
    <property type="protein sequence ID" value="MFG3818496.1"/>
    <property type="molecule type" value="Genomic_DNA"/>
</dbReference>
<evidence type="ECO:0000259" key="8">
    <source>
        <dbReference type="Pfam" id="PF04545"/>
    </source>
</evidence>
<dbReference type="RefSeq" id="WP_099532927.1">
    <property type="nucleotide sequence ID" value="NZ_JAZAQF010000078.1"/>
</dbReference>
<name>A0ABW7CBU3_9CYAN</name>
<evidence type="ECO:0000256" key="2">
    <source>
        <dbReference type="ARBA" id="ARBA00023082"/>
    </source>
</evidence>
<dbReference type="Pfam" id="PF04542">
    <property type="entry name" value="Sigma70_r2"/>
    <property type="match status" value="1"/>
</dbReference>
<evidence type="ECO:0000256" key="4">
    <source>
        <dbReference type="ARBA" id="ARBA00023163"/>
    </source>
</evidence>
<organism evidence="9 10">
    <name type="scientific">Limnothrix redekei LRLZ20PSL1</name>
    <dbReference type="NCBI Taxonomy" id="3112953"/>
    <lineage>
        <taxon>Bacteria</taxon>
        <taxon>Bacillati</taxon>
        <taxon>Cyanobacteriota</taxon>
        <taxon>Cyanophyceae</taxon>
        <taxon>Pseudanabaenales</taxon>
        <taxon>Pseudanabaenaceae</taxon>
        <taxon>Limnothrix</taxon>
    </lineage>
</organism>
<dbReference type="SUPFAM" id="SSF88946">
    <property type="entry name" value="Sigma2 domain of RNA polymerase sigma factors"/>
    <property type="match status" value="1"/>
</dbReference>
<dbReference type="Pfam" id="PF04545">
    <property type="entry name" value="Sigma70_r4"/>
    <property type="match status" value="1"/>
</dbReference>
<accession>A0ABW7CBU3</accession>
<dbReference type="InterPro" id="IPR009042">
    <property type="entry name" value="RNA_pol_sigma70_r1_2"/>
</dbReference>